<dbReference type="Gene3D" id="3.30.1150.10">
    <property type="match status" value="1"/>
</dbReference>
<gene>
    <name evidence="3" type="ORF">ACFPIE_14780</name>
</gene>
<dbReference type="Pfam" id="PF03544">
    <property type="entry name" value="TonB_C"/>
    <property type="match status" value="1"/>
</dbReference>
<feature type="compositionally biased region" description="Pro residues" evidence="1">
    <location>
        <begin position="89"/>
        <end position="106"/>
    </location>
</feature>
<name>A0ABW0FWQ3_9CAUL</name>
<feature type="compositionally biased region" description="Gly residues" evidence="1">
    <location>
        <begin position="125"/>
        <end position="146"/>
    </location>
</feature>
<accession>A0ABW0FWQ3</accession>
<organism evidence="3 4">
    <name type="scientific">Brevundimonas staleyi</name>
    <dbReference type="NCBI Taxonomy" id="74326"/>
    <lineage>
        <taxon>Bacteria</taxon>
        <taxon>Pseudomonadati</taxon>
        <taxon>Pseudomonadota</taxon>
        <taxon>Alphaproteobacteria</taxon>
        <taxon>Caulobacterales</taxon>
        <taxon>Caulobacteraceae</taxon>
        <taxon>Brevundimonas</taxon>
    </lineage>
</organism>
<dbReference type="RefSeq" id="WP_374036217.1">
    <property type="nucleotide sequence ID" value="NZ_CP169082.1"/>
</dbReference>
<feature type="domain" description="TonB C-terminal" evidence="2">
    <location>
        <begin position="166"/>
        <end position="228"/>
    </location>
</feature>
<sequence>MDHRPPSSRSRRLRRLGIIAGVALAHVGVFAAIGLQQARVIDVPLIDPIEVELFRPFTPPPPPPPPEQPSVAEPGGGAPAAPSRVHVTPTPPERPPELPVAPPTPAPETSLVIGASPTASLNAGLGQGGQGTGTGSGTGDGDGPGSGTRPLILRGASSNDILAFVPPEARRQRRAGRAAVSCVVRADTRLEQCRVLEESPSGFGFGEAAVRVAEAHFRVRPGTTASGRVVEDGRMTVGVNFGRQ</sequence>
<dbReference type="Proteomes" id="UP001596152">
    <property type="component" value="Unassembled WGS sequence"/>
</dbReference>
<feature type="compositionally biased region" description="Pro residues" evidence="1">
    <location>
        <begin position="57"/>
        <end position="68"/>
    </location>
</feature>
<keyword evidence="4" id="KW-1185">Reference proteome</keyword>
<dbReference type="InterPro" id="IPR037682">
    <property type="entry name" value="TonB_C"/>
</dbReference>
<evidence type="ECO:0000313" key="3">
    <source>
        <dbReference type="EMBL" id="MFC5345182.1"/>
    </source>
</evidence>
<evidence type="ECO:0000259" key="2">
    <source>
        <dbReference type="Pfam" id="PF03544"/>
    </source>
</evidence>
<comment type="caution">
    <text evidence="3">The sequence shown here is derived from an EMBL/GenBank/DDBJ whole genome shotgun (WGS) entry which is preliminary data.</text>
</comment>
<proteinExistence type="predicted"/>
<evidence type="ECO:0000313" key="4">
    <source>
        <dbReference type="Proteomes" id="UP001596152"/>
    </source>
</evidence>
<reference evidence="4" key="1">
    <citation type="journal article" date="2019" name="Int. J. Syst. Evol. Microbiol.">
        <title>The Global Catalogue of Microorganisms (GCM) 10K type strain sequencing project: providing services to taxonomists for standard genome sequencing and annotation.</title>
        <authorList>
            <consortium name="The Broad Institute Genomics Platform"/>
            <consortium name="The Broad Institute Genome Sequencing Center for Infectious Disease"/>
            <person name="Wu L."/>
            <person name="Ma J."/>
        </authorList>
    </citation>
    <scope>NUCLEOTIDE SEQUENCE [LARGE SCALE GENOMIC DNA]</scope>
    <source>
        <strain evidence="4">JCM 12125</strain>
    </source>
</reference>
<feature type="region of interest" description="Disordered" evidence="1">
    <location>
        <begin position="56"/>
        <end position="150"/>
    </location>
</feature>
<dbReference type="EMBL" id="JBHSLF010000041">
    <property type="protein sequence ID" value="MFC5345182.1"/>
    <property type="molecule type" value="Genomic_DNA"/>
</dbReference>
<protein>
    <submittedName>
        <fullName evidence="3">Energy transducer TonB</fullName>
    </submittedName>
</protein>
<evidence type="ECO:0000256" key="1">
    <source>
        <dbReference type="SAM" id="MobiDB-lite"/>
    </source>
</evidence>